<dbReference type="eggNOG" id="ENOG502QS6Q">
    <property type="taxonomic scope" value="Eukaryota"/>
</dbReference>
<dbReference type="EMBL" id="KI632201">
    <property type="protein sequence ID" value="EYU22546.1"/>
    <property type="molecule type" value="Genomic_DNA"/>
</dbReference>
<evidence type="ECO:0008006" key="6">
    <source>
        <dbReference type="Google" id="ProtNLM"/>
    </source>
</evidence>
<evidence type="ECO:0000256" key="1">
    <source>
        <dbReference type="SAM" id="MobiDB-lite"/>
    </source>
</evidence>
<evidence type="ECO:0000259" key="2">
    <source>
        <dbReference type="Pfam" id="PF14576"/>
    </source>
</evidence>
<feature type="region of interest" description="Disordered" evidence="1">
    <location>
        <begin position="79"/>
        <end position="98"/>
    </location>
</feature>
<keyword evidence="5" id="KW-1185">Reference proteome</keyword>
<evidence type="ECO:0000259" key="3">
    <source>
        <dbReference type="Pfam" id="PF14577"/>
    </source>
</evidence>
<dbReference type="PhylomeDB" id="A0A022Q3L0"/>
<sequence length="831" mass="94872">MANRNLLPPSNPLPLTTAERVVAPTRAPLQSGVHDFVTDHSLIRPASHHDQVVDHHMGATTANHHLGQQVAVPLSAPVLGRRQPGRQGDHDRSNFFSSDDNALTKQIQGTHAPDVQELDVKPLLAIVEDIMRLATPASHDTNLIPGGQIVASSQHVEKLDDKAFHNTTASGHDNNKVYDNSKIYDNSKVVYESKVYGSTYDHDADIVRVLAYPINKISCEIVCKSSAGGESHTVTMHLLNTLSNYSWAAKVVITFAAFAINYGEFWLVEHLQAKDPLAKNIATLKDLPDVMAHAGALQQKFDQVLNLLNQVLKVTHRIIEFKELPDVYISHDSPEYMAATAHIPLAVYWIIRSLLVCASTLLNLIGSGHEYITSTAESWEISSLAHKLSIILEHLQTQFKNCRDFVEKKKEEDEYKRFVIIMTSAHVDNMKVLRAMFRSREDQRPLYNGRTKTNERLDVLRSKYVLLLISDLELPLEELHILNSIHRQQSDRHEYEVLWLPVIHDPSTTTAAAAAMTPMQEKAFQDLRNVMPWYSVEHPSLVERVAIRYIREYWKFVHMPMLVVLDPHGKPSNHDALPMIWSWGTEAFPFTGEHEKYLWASKIWNITLLADNIDARIPLWVEENKVICLYGGEDIQWIRNFTRKAREVAEALHVPLEMLYVGKRNPKEKVRSCNETIAKERLSNVFAAGDDYYDYVWFFWVRLWGLWNSRKKIGMTVENDVIMREILDVLAYDSSNHQGWAAFSWSNRDITKGNAEKLMPVLDNYAQWAYKVDRPDRFVRALDEELQGFHPEHHCTRLILPASDGQISERVVCSECGKTMDKFVLYSCCTD</sequence>
<accession>A0A022Q3L0</accession>
<dbReference type="PANTHER" id="PTHR33232:SF20">
    <property type="entry name" value="PROTEIN SIEVE ELEMENT OCCLUSION B-LIKE"/>
    <property type="match status" value="1"/>
</dbReference>
<proteinExistence type="predicted"/>
<dbReference type="InterPro" id="IPR027944">
    <property type="entry name" value="SEO_C"/>
</dbReference>
<feature type="domain" description="Sieve element occlusion C-terminal" evidence="3">
    <location>
        <begin position="594"/>
        <end position="830"/>
    </location>
</feature>
<evidence type="ECO:0000313" key="5">
    <source>
        <dbReference type="Proteomes" id="UP000030748"/>
    </source>
</evidence>
<feature type="domain" description="Sieve element occlusion N-terminal" evidence="2">
    <location>
        <begin position="98"/>
        <end position="425"/>
    </location>
</feature>
<reference evidence="4 5" key="1">
    <citation type="journal article" date="2013" name="Proc. Natl. Acad. Sci. U.S.A.">
        <title>Fine-scale variation in meiotic recombination in Mimulus inferred from population shotgun sequencing.</title>
        <authorList>
            <person name="Hellsten U."/>
            <person name="Wright K.M."/>
            <person name="Jenkins J."/>
            <person name="Shu S."/>
            <person name="Yuan Y."/>
            <person name="Wessler S.R."/>
            <person name="Schmutz J."/>
            <person name="Willis J.H."/>
            <person name="Rokhsar D.S."/>
        </authorList>
    </citation>
    <scope>NUCLEOTIDE SEQUENCE [LARGE SCALE GENOMIC DNA]</scope>
    <source>
        <strain evidence="5">cv. DUN x IM62</strain>
    </source>
</reference>
<name>A0A022Q3L0_ERYGU</name>
<dbReference type="InterPro" id="IPR039299">
    <property type="entry name" value="SEOA"/>
</dbReference>
<dbReference type="Pfam" id="PF14576">
    <property type="entry name" value="SEO_N"/>
    <property type="match status" value="1"/>
</dbReference>
<dbReference type="STRING" id="4155.A0A022Q3L0"/>
<protein>
    <recommendedName>
        <fullName evidence="6">Sieve element occlusion N-terminal domain-containing protein</fullName>
    </recommendedName>
</protein>
<dbReference type="Proteomes" id="UP000030748">
    <property type="component" value="Unassembled WGS sequence"/>
</dbReference>
<evidence type="ECO:0000313" key="4">
    <source>
        <dbReference type="EMBL" id="EYU22546.1"/>
    </source>
</evidence>
<organism evidence="4 5">
    <name type="scientific">Erythranthe guttata</name>
    <name type="common">Yellow monkey flower</name>
    <name type="synonym">Mimulus guttatus</name>
    <dbReference type="NCBI Taxonomy" id="4155"/>
    <lineage>
        <taxon>Eukaryota</taxon>
        <taxon>Viridiplantae</taxon>
        <taxon>Streptophyta</taxon>
        <taxon>Embryophyta</taxon>
        <taxon>Tracheophyta</taxon>
        <taxon>Spermatophyta</taxon>
        <taxon>Magnoliopsida</taxon>
        <taxon>eudicotyledons</taxon>
        <taxon>Gunneridae</taxon>
        <taxon>Pentapetalae</taxon>
        <taxon>asterids</taxon>
        <taxon>lamiids</taxon>
        <taxon>Lamiales</taxon>
        <taxon>Phrymaceae</taxon>
        <taxon>Erythranthe</taxon>
    </lineage>
</organism>
<dbReference type="PANTHER" id="PTHR33232">
    <property type="entry name" value="PROTEIN SIEVE ELEMENT OCCLUSION B-LIKE"/>
    <property type="match status" value="1"/>
</dbReference>
<dbReference type="GO" id="GO:0010088">
    <property type="term" value="P:phloem development"/>
    <property type="evidence" value="ECO:0007669"/>
    <property type="project" value="InterPro"/>
</dbReference>
<dbReference type="AlphaFoldDB" id="A0A022Q3L0"/>
<dbReference type="InterPro" id="IPR027942">
    <property type="entry name" value="SEO_N"/>
</dbReference>
<gene>
    <name evidence="4" type="ORF">MIMGU_mgv1a001374mg</name>
</gene>
<dbReference type="OrthoDB" id="1854460at2759"/>
<dbReference type="Pfam" id="PF14577">
    <property type="entry name" value="SEO_C"/>
    <property type="match status" value="1"/>
</dbReference>